<dbReference type="GO" id="GO:0010557">
    <property type="term" value="P:positive regulation of macromolecule biosynthetic process"/>
    <property type="evidence" value="ECO:0007669"/>
    <property type="project" value="UniProtKB-ARBA"/>
</dbReference>
<dbReference type="Gene3D" id="3.30.450.20">
    <property type="entry name" value="PAS domain"/>
    <property type="match status" value="2"/>
</dbReference>
<dbReference type="STRING" id="6277.A0A498SI23"/>
<dbReference type="GO" id="GO:0005634">
    <property type="term" value="C:nucleus"/>
    <property type="evidence" value="ECO:0007669"/>
    <property type="project" value="UniProtKB-SubCell"/>
</dbReference>
<dbReference type="PANTHER" id="PTHR23043:SF17">
    <property type="entry name" value="PROTEIN SIMILAR"/>
    <property type="match status" value="1"/>
</dbReference>
<evidence type="ECO:0000259" key="6">
    <source>
        <dbReference type="PROSITE" id="PS50112"/>
    </source>
</evidence>
<dbReference type="GO" id="GO:0071456">
    <property type="term" value="P:cellular response to hypoxia"/>
    <property type="evidence" value="ECO:0007669"/>
    <property type="project" value="TreeGrafter"/>
</dbReference>
<keyword evidence="2" id="KW-0677">Repeat</keyword>
<evidence type="ECO:0000256" key="4">
    <source>
        <dbReference type="ARBA" id="ARBA00023163"/>
    </source>
</evidence>
<organism evidence="8 9">
    <name type="scientific">Acanthocheilonema viteae</name>
    <name type="common">Filarial nematode worm</name>
    <name type="synonym">Dipetalonema viteae</name>
    <dbReference type="NCBI Taxonomy" id="6277"/>
    <lineage>
        <taxon>Eukaryota</taxon>
        <taxon>Metazoa</taxon>
        <taxon>Ecdysozoa</taxon>
        <taxon>Nematoda</taxon>
        <taxon>Chromadorea</taxon>
        <taxon>Rhabditida</taxon>
        <taxon>Spirurina</taxon>
        <taxon>Spiruromorpha</taxon>
        <taxon>Filarioidea</taxon>
        <taxon>Onchocercidae</taxon>
        <taxon>Acanthocheilonema</taxon>
    </lineage>
</organism>
<dbReference type="EMBL" id="UPTC01001226">
    <property type="protein sequence ID" value="VBB31417.1"/>
    <property type="molecule type" value="Genomic_DNA"/>
</dbReference>
<feature type="domain" description="PAS" evidence="6">
    <location>
        <begin position="99"/>
        <end position="163"/>
    </location>
</feature>
<evidence type="ECO:0000256" key="3">
    <source>
        <dbReference type="ARBA" id="ARBA00023015"/>
    </source>
</evidence>
<dbReference type="CDD" id="cd00130">
    <property type="entry name" value="PAS"/>
    <property type="match status" value="2"/>
</dbReference>
<dbReference type="InterPro" id="IPR035965">
    <property type="entry name" value="PAS-like_dom_sf"/>
</dbReference>
<dbReference type="GO" id="GO:0000981">
    <property type="term" value="F:DNA-binding transcription factor activity, RNA polymerase II-specific"/>
    <property type="evidence" value="ECO:0007669"/>
    <property type="project" value="TreeGrafter"/>
</dbReference>
<dbReference type="NCBIfam" id="TIGR00229">
    <property type="entry name" value="sensory_box"/>
    <property type="match status" value="1"/>
</dbReference>
<keyword evidence="4" id="KW-0804">Transcription</keyword>
<dbReference type="SMART" id="SM00091">
    <property type="entry name" value="PAS"/>
    <property type="match status" value="2"/>
</dbReference>
<dbReference type="InterPro" id="IPR011598">
    <property type="entry name" value="bHLH_dom"/>
</dbReference>
<dbReference type="Pfam" id="PF00989">
    <property type="entry name" value="PAS"/>
    <property type="match status" value="1"/>
</dbReference>
<dbReference type="SUPFAM" id="SSF55785">
    <property type="entry name" value="PYP-like sensor domain (PAS domain)"/>
    <property type="match status" value="2"/>
</dbReference>
<dbReference type="InterPro" id="IPR000014">
    <property type="entry name" value="PAS"/>
</dbReference>
<keyword evidence="5" id="KW-0539">Nucleus</keyword>
<evidence type="ECO:0000256" key="1">
    <source>
        <dbReference type="ARBA" id="ARBA00004123"/>
    </source>
</evidence>
<accession>A0A498SI23</accession>
<dbReference type="OrthoDB" id="6021714at2759"/>
<keyword evidence="3" id="KW-0805">Transcription regulation</keyword>
<evidence type="ECO:0000259" key="7">
    <source>
        <dbReference type="PROSITE" id="PS50888"/>
    </source>
</evidence>
<dbReference type="AlphaFoldDB" id="A0A498SI23"/>
<dbReference type="Proteomes" id="UP000276991">
    <property type="component" value="Unassembled WGS sequence"/>
</dbReference>
<dbReference type="PROSITE" id="PS50112">
    <property type="entry name" value="PAS"/>
    <property type="match status" value="2"/>
</dbReference>
<gene>
    <name evidence="8" type="ORF">NAV_LOCUS6208</name>
</gene>
<evidence type="ECO:0000256" key="5">
    <source>
        <dbReference type="ARBA" id="ARBA00023242"/>
    </source>
</evidence>
<dbReference type="PANTHER" id="PTHR23043">
    <property type="entry name" value="HYPOXIA-INDUCIBLE FACTOR 1 ALPHA"/>
    <property type="match status" value="1"/>
</dbReference>
<sequence>MIGGCGAEFFTGLNRKQTVDRRRESSRFAARDRRGKEADIFTDLKVVVPIVDEATVTHVDRIALLRVALTLCRLRKVATKFLKTDLDERSECLWSETTLLECLDGFLAIVDLDGIILYVSESVSIYLGLTQTDLTGRSLKEFIHSSDYEEYISCDTGNVVDHGYGQAYTLRMKSVISPRGRNLNLKSALFKPVICHIRSLSAENGRVRVIQASAQPAGQGNSVSVASRGTDVQNGTYMTRHTYDMKFSYVSESFNYILRHEARSLMGTSFYNLVHPADLDVVVVSIREMLKKGHTRTPYYRLIGLNKSVLWVQTEATTVNHTTKGQKGQYIICVHQLIG</sequence>
<evidence type="ECO:0008006" key="10">
    <source>
        <dbReference type="Google" id="ProtNLM"/>
    </source>
</evidence>
<protein>
    <recommendedName>
        <fullName evidence="10">PAS domain-containing protein</fullName>
    </recommendedName>
</protein>
<evidence type="ECO:0000256" key="2">
    <source>
        <dbReference type="ARBA" id="ARBA00022737"/>
    </source>
</evidence>
<dbReference type="InterPro" id="IPR013767">
    <property type="entry name" value="PAS_fold"/>
</dbReference>
<keyword evidence="9" id="KW-1185">Reference proteome</keyword>
<dbReference type="GO" id="GO:0000977">
    <property type="term" value="F:RNA polymerase II transcription regulatory region sequence-specific DNA binding"/>
    <property type="evidence" value="ECO:0007669"/>
    <property type="project" value="TreeGrafter"/>
</dbReference>
<name>A0A498SI23_ACAVI</name>
<reference evidence="8 9" key="1">
    <citation type="submission" date="2018-08" db="EMBL/GenBank/DDBJ databases">
        <authorList>
            <person name="Laetsch R D."/>
            <person name="Stevens L."/>
            <person name="Kumar S."/>
            <person name="Blaxter L. M."/>
        </authorList>
    </citation>
    <scope>NUCLEOTIDE SEQUENCE [LARGE SCALE GENOMIC DNA]</scope>
</reference>
<feature type="domain" description="BHLH" evidence="7">
    <location>
        <begin position="21"/>
        <end position="75"/>
    </location>
</feature>
<feature type="non-terminal residue" evidence="8">
    <location>
        <position position="339"/>
    </location>
</feature>
<proteinExistence type="predicted"/>
<evidence type="ECO:0000313" key="9">
    <source>
        <dbReference type="Proteomes" id="UP000276991"/>
    </source>
</evidence>
<feature type="domain" description="PAS" evidence="6">
    <location>
        <begin position="244"/>
        <end position="293"/>
    </location>
</feature>
<dbReference type="GO" id="GO:0046983">
    <property type="term" value="F:protein dimerization activity"/>
    <property type="evidence" value="ECO:0007669"/>
    <property type="project" value="InterPro"/>
</dbReference>
<dbReference type="Pfam" id="PF14598">
    <property type="entry name" value="PAS_11"/>
    <property type="match status" value="1"/>
</dbReference>
<evidence type="ECO:0000313" key="8">
    <source>
        <dbReference type="EMBL" id="VBB31417.1"/>
    </source>
</evidence>
<dbReference type="Pfam" id="PF23171">
    <property type="entry name" value="bHLH_HIF1A"/>
    <property type="match status" value="1"/>
</dbReference>
<comment type="subcellular location">
    <subcellularLocation>
        <location evidence="1">Nucleus</location>
    </subcellularLocation>
</comment>
<dbReference type="PROSITE" id="PS50888">
    <property type="entry name" value="BHLH"/>
    <property type="match status" value="1"/>
</dbReference>